<evidence type="ECO:0000313" key="1">
    <source>
        <dbReference type="EMBL" id="KAI8430328.1"/>
    </source>
</evidence>
<evidence type="ECO:0000313" key="2">
    <source>
        <dbReference type="Proteomes" id="UP001064048"/>
    </source>
</evidence>
<protein>
    <submittedName>
        <fullName evidence="1">Uncharacterized protein</fullName>
    </submittedName>
</protein>
<dbReference type="EMBL" id="CM046131">
    <property type="protein sequence ID" value="KAI8430328.1"/>
    <property type="molecule type" value="Genomic_DNA"/>
</dbReference>
<comment type="caution">
    <text evidence="1">The sequence shown here is derived from an EMBL/GenBank/DDBJ whole genome shotgun (WGS) entry which is preliminary data.</text>
</comment>
<organism evidence="1 2">
    <name type="scientific">Choristoneura fumiferana</name>
    <name type="common">Spruce budworm moth</name>
    <name type="synonym">Archips fumiferana</name>
    <dbReference type="NCBI Taxonomy" id="7141"/>
    <lineage>
        <taxon>Eukaryota</taxon>
        <taxon>Metazoa</taxon>
        <taxon>Ecdysozoa</taxon>
        <taxon>Arthropoda</taxon>
        <taxon>Hexapoda</taxon>
        <taxon>Insecta</taxon>
        <taxon>Pterygota</taxon>
        <taxon>Neoptera</taxon>
        <taxon>Endopterygota</taxon>
        <taxon>Lepidoptera</taxon>
        <taxon>Glossata</taxon>
        <taxon>Ditrysia</taxon>
        <taxon>Tortricoidea</taxon>
        <taxon>Tortricidae</taxon>
        <taxon>Tortricinae</taxon>
        <taxon>Choristoneura</taxon>
    </lineage>
</organism>
<dbReference type="Proteomes" id="UP001064048">
    <property type="component" value="Chromosome Z"/>
</dbReference>
<sequence>MDIRLFFRPQKPQKPKLEDDDDVIPESPDVEIKTKKREGRKKRILSDSDEEIFSTKKKKSDESSSKSTKKTVKLKLPVKKELKEVKAVDIFGSAPIKRTEPIVKKVKKNTETGIHSDDDFDQSLLMLDNAEVNVQKNTNEEEFRPNKSDSKETTISVPNTQDTEDKTDSSTKLMESNGFSISHMNSTSEKVESDKFLKKDSKRPIGELNSTEAGPIKHRKTSDSKDIPSNLKIDKDEKCKTIKDKKKVPECVNASVDHDSKETKREKDLDKSLIENVLTDEERFERKRYSAVLYQKYLNRSGPKHLGAKDMPEVTHVLAGDEAGPAKIAKAQEFGIPILNESDFLALIVNKSDMQKSNESTKHEKNRNSQKINDKSFSQKPHKDTEKSLNRKSYNDHEESLCQKSDTDRSVTSTQRASKNSSSDSNSKIIANSHQSSMWVEKYKPQTLKQIIGQHGEASNVKKLCNWLTKWYANRKAKLPKPSPWTKNDDGGYYKAALLSGPPGVGKTTTVSLVCKELGFDTVEFNASDTRNKTLIKEQIGELLTTTSLSGFAKGQTGKQAVSKKHVLVMDEVDGMAGNEDRGGLQELIGLIKAASVPIICMCNDRNSQKMRSLVNYCYDLRFTRPRVDQIKAAMMSVCCKEGIKVPGEALAQLIVAANQDVRQTLNLLSMWAVDPARASADALHRDAAQTKKDIKLGPWEAIRKVFSAEEHKTMSIHDKSDLFFYDYSLAPLFVQENYLQVAPHCPKHEVLERLSRAADSISAGDLVDARIRSNQAWNLLPVQAMYSSVIPGSAMSGHLTGQIQFPAWLGKNSRRSKMFRICQEIHAHTRLSTTGSKSSIFLDYCTHLRDAIVTPLVKDKADGIAQSLEVLESYHLLREDLESLTEMSLWPGQRNPMILIDSKVKAAMTRTYNKKAMALPYAPGAVKRARAGAGSDDGELADDGDDDDHPEDSDPESDALIKYLLLSRPLCENLKCLAITSQEIEPCDRRTDGQTDRQTAESQ</sequence>
<reference evidence="1 2" key="1">
    <citation type="journal article" date="2022" name="Genome Biol. Evol.">
        <title>The Spruce Budworm Genome: Reconstructing the Evolutionary History of Antifreeze Proteins.</title>
        <authorList>
            <person name="Beliveau C."/>
            <person name="Gagne P."/>
            <person name="Picq S."/>
            <person name="Vernygora O."/>
            <person name="Keeling C.I."/>
            <person name="Pinkney K."/>
            <person name="Doucet D."/>
            <person name="Wen F."/>
            <person name="Johnston J.S."/>
            <person name="Maaroufi H."/>
            <person name="Boyle B."/>
            <person name="Laroche J."/>
            <person name="Dewar K."/>
            <person name="Juretic N."/>
            <person name="Blackburn G."/>
            <person name="Nisole A."/>
            <person name="Brunet B."/>
            <person name="Brandao M."/>
            <person name="Lumley L."/>
            <person name="Duan J."/>
            <person name="Quan G."/>
            <person name="Lucarotti C.J."/>
            <person name="Roe A.D."/>
            <person name="Sperling F.A.H."/>
            <person name="Levesque R.C."/>
            <person name="Cusson M."/>
        </authorList>
    </citation>
    <scope>NUCLEOTIDE SEQUENCE [LARGE SCALE GENOMIC DNA]</scope>
    <source>
        <strain evidence="1">Glfc:IPQL:Cfum</strain>
    </source>
</reference>
<keyword evidence="2" id="KW-1185">Reference proteome</keyword>
<accession>A0ACC0K298</accession>
<name>A0ACC0K298_CHOFU</name>
<proteinExistence type="predicted"/>
<gene>
    <name evidence="1" type="ORF">MSG28_000635</name>
</gene>